<evidence type="ECO:0000256" key="15">
    <source>
        <dbReference type="HAMAP-Rule" id="MF_00605"/>
    </source>
</evidence>
<comment type="catalytic activity">
    <reaction evidence="14 15 17">
        <text>guanosine(37) in tRNA + S-adenosyl-L-methionine = N(1)-methylguanosine(37) in tRNA + S-adenosyl-L-homocysteine + H(+)</text>
        <dbReference type="Rhea" id="RHEA:36899"/>
        <dbReference type="Rhea" id="RHEA-COMP:10145"/>
        <dbReference type="Rhea" id="RHEA-COMP:10147"/>
        <dbReference type="ChEBI" id="CHEBI:15378"/>
        <dbReference type="ChEBI" id="CHEBI:57856"/>
        <dbReference type="ChEBI" id="CHEBI:59789"/>
        <dbReference type="ChEBI" id="CHEBI:73542"/>
        <dbReference type="ChEBI" id="CHEBI:74269"/>
        <dbReference type="EC" id="2.1.1.228"/>
    </reaction>
</comment>
<keyword evidence="11 15" id="KW-0819">tRNA processing</keyword>
<protein>
    <recommendedName>
        <fullName evidence="6 15">tRNA (guanine-N(1)-)-methyltransferase</fullName>
        <ecNumber evidence="5 15">2.1.1.228</ecNumber>
    </recommendedName>
    <alternativeName>
        <fullName evidence="12 15">M1G-methyltransferase</fullName>
    </alternativeName>
    <alternativeName>
        <fullName evidence="13 15">tRNA [GM37] methyltransferase</fullName>
    </alternativeName>
</protein>
<evidence type="ECO:0000256" key="4">
    <source>
        <dbReference type="ARBA" id="ARBA00011738"/>
    </source>
</evidence>
<comment type="function">
    <text evidence="1 15 17">Specifically methylates guanosine-37 in various tRNAs.</text>
</comment>
<evidence type="ECO:0000256" key="17">
    <source>
        <dbReference type="RuleBase" id="RU003464"/>
    </source>
</evidence>
<dbReference type="InterPro" id="IPR023148">
    <property type="entry name" value="tRNA_m1G_MeTrfase_C_sf"/>
</dbReference>
<dbReference type="OrthoDB" id="9807416at2"/>
<evidence type="ECO:0000256" key="12">
    <source>
        <dbReference type="ARBA" id="ARBA00029736"/>
    </source>
</evidence>
<dbReference type="NCBIfam" id="TIGR00088">
    <property type="entry name" value="trmD"/>
    <property type="match status" value="1"/>
</dbReference>
<evidence type="ECO:0000313" key="20">
    <source>
        <dbReference type="Proteomes" id="UP000297454"/>
    </source>
</evidence>
<dbReference type="EMBL" id="SCFR01000004">
    <property type="protein sequence ID" value="TFF67151.1"/>
    <property type="molecule type" value="Genomic_DNA"/>
</dbReference>
<dbReference type="GO" id="GO:0052906">
    <property type="term" value="F:tRNA (guanine(37)-N1)-methyltransferase activity"/>
    <property type="evidence" value="ECO:0007669"/>
    <property type="project" value="UniProtKB-UniRule"/>
</dbReference>
<accession>A0A4R9C2F1</accession>
<keyword evidence="9 15" id="KW-0808">Transferase</keyword>
<feature type="binding site" evidence="15 16">
    <location>
        <begin position="130"/>
        <end position="135"/>
    </location>
    <ligand>
        <name>S-adenosyl-L-methionine</name>
        <dbReference type="ChEBI" id="CHEBI:59789"/>
    </ligand>
</feature>
<dbReference type="EC" id="2.1.1.228" evidence="5 15"/>
<evidence type="ECO:0000256" key="5">
    <source>
        <dbReference type="ARBA" id="ARBA00012807"/>
    </source>
</evidence>
<evidence type="ECO:0000256" key="14">
    <source>
        <dbReference type="ARBA" id="ARBA00047783"/>
    </source>
</evidence>
<dbReference type="GeneID" id="97030801"/>
<comment type="subcellular location">
    <subcellularLocation>
        <location evidence="2 15 17">Cytoplasm</location>
    </subcellularLocation>
</comment>
<dbReference type="SUPFAM" id="SSF75217">
    <property type="entry name" value="alpha/beta knot"/>
    <property type="match status" value="1"/>
</dbReference>
<evidence type="ECO:0000256" key="6">
    <source>
        <dbReference type="ARBA" id="ARBA00014679"/>
    </source>
</evidence>
<evidence type="ECO:0000256" key="7">
    <source>
        <dbReference type="ARBA" id="ARBA00022490"/>
    </source>
</evidence>
<dbReference type="PIRSF" id="PIRSF000386">
    <property type="entry name" value="tRNA_mtase"/>
    <property type="match status" value="1"/>
</dbReference>
<evidence type="ECO:0000313" key="19">
    <source>
        <dbReference type="EMBL" id="TFF67151.1"/>
    </source>
</evidence>
<evidence type="ECO:0000256" key="1">
    <source>
        <dbReference type="ARBA" id="ARBA00002634"/>
    </source>
</evidence>
<dbReference type="Proteomes" id="UP000297454">
    <property type="component" value="Unassembled WGS sequence"/>
</dbReference>
<dbReference type="PANTHER" id="PTHR46417">
    <property type="entry name" value="TRNA (GUANINE-N(1)-)-METHYLTRANSFERASE"/>
    <property type="match status" value="1"/>
</dbReference>
<evidence type="ECO:0000256" key="9">
    <source>
        <dbReference type="ARBA" id="ARBA00022679"/>
    </source>
</evidence>
<dbReference type="InterPro" id="IPR016009">
    <property type="entry name" value="tRNA_MeTrfase_TRMD/TRM10"/>
</dbReference>
<evidence type="ECO:0000256" key="11">
    <source>
        <dbReference type="ARBA" id="ARBA00022694"/>
    </source>
</evidence>
<comment type="caution">
    <text evidence="19">The sequence shown here is derived from an EMBL/GenBank/DDBJ whole genome shotgun (WGS) entry which is preliminary data.</text>
</comment>
<dbReference type="InterPro" id="IPR002649">
    <property type="entry name" value="tRNA_m1G_MeTrfase_TrmD"/>
</dbReference>
<evidence type="ECO:0000259" key="18">
    <source>
        <dbReference type="Pfam" id="PF01746"/>
    </source>
</evidence>
<sequence>MKIDILTLFPNTFDFLKVYGVIGKAVENNIIEINTIDIRRFSKNKHNKVDDEVYGGSAGMLMTMQPVVDAIESVRTEDCKVIFLSPQGKVLNQGIAIDLSKESHLILLCGHYEGIDSRVINNFVDYEISIGDYVLTGGEIPAMVLIDAVTRLIDDVLGNDLSYKTDSHYNILLQHDHFTRPREYLGYKVPEVLFSGNHKLIEEWQIKSSIENTKKKRPDLYEKYIESIRKE</sequence>
<dbReference type="GO" id="GO:0005829">
    <property type="term" value="C:cytosol"/>
    <property type="evidence" value="ECO:0007669"/>
    <property type="project" value="TreeGrafter"/>
</dbReference>
<proteinExistence type="inferred from homology"/>
<dbReference type="RefSeq" id="WP_134711621.1">
    <property type="nucleotide sequence ID" value="NZ_CP119081.1"/>
</dbReference>
<dbReference type="HAMAP" id="MF_00605">
    <property type="entry name" value="TrmD"/>
    <property type="match status" value="1"/>
</dbReference>
<dbReference type="NCBIfam" id="NF000648">
    <property type="entry name" value="PRK00026.1"/>
    <property type="match status" value="1"/>
</dbReference>
<dbReference type="AlphaFoldDB" id="A0A4R9C2F1"/>
<evidence type="ECO:0000256" key="8">
    <source>
        <dbReference type="ARBA" id="ARBA00022603"/>
    </source>
</evidence>
<name>A0A4R9C2F1_9FIRM</name>
<dbReference type="Gene3D" id="3.40.1280.10">
    <property type="match status" value="1"/>
</dbReference>
<dbReference type="InterPro" id="IPR029028">
    <property type="entry name" value="Alpha/beta_knot_MTases"/>
</dbReference>
<evidence type="ECO:0000256" key="3">
    <source>
        <dbReference type="ARBA" id="ARBA00007630"/>
    </source>
</evidence>
<keyword evidence="10 15" id="KW-0949">S-adenosyl-L-methionine</keyword>
<evidence type="ECO:0000256" key="16">
    <source>
        <dbReference type="PIRSR" id="PIRSR000386-1"/>
    </source>
</evidence>
<dbReference type="GO" id="GO:0002939">
    <property type="term" value="P:tRNA N1-guanine methylation"/>
    <property type="evidence" value="ECO:0007669"/>
    <property type="project" value="TreeGrafter"/>
</dbReference>
<dbReference type="InterPro" id="IPR029026">
    <property type="entry name" value="tRNA_m1G_MTases_N"/>
</dbReference>
<organism evidence="19 20">
    <name type="scientific">Helcococcus ovis</name>
    <dbReference type="NCBI Taxonomy" id="72026"/>
    <lineage>
        <taxon>Bacteria</taxon>
        <taxon>Bacillati</taxon>
        <taxon>Bacillota</taxon>
        <taxon>Tissierellia</taxon>
        <taxon>Tissierellales</taxon>
        <taxon>Peptoniphilaceae</taxon>
        <taxon>Helcococcus</taxon>
    </lineage>
</organism>
<evidence type="ECO:0000256" key="13">
    <source>
        <dbReference type="ARBA" id="ARBA00033392"/>
    </source>
</evidence>
<evidence type="ECO:0000256" key="10">
    <source>
        <dbReference type="ARBA" id="ARBA00022691"/>
    </source>
</evidence>
<feature type="binding site" evidence="15 16">
    <location>
        <position position="110"/>
    </location>
    <ligand>
        <name>S-adenosyl-L-methionine</name>
        <dbReference type="ChEBI" id="CHEBI:59789"/>
    </ligand>
</feature>
<dbReference type="CDD" id="cd18080">
    <property type="entry name" value="TrmD-like"/>
    <property type="match status" value="1"/>
</dbReference>
<comment type="similarity">
    <text evidence="3 15 17">Belongs to the RNA methyltransferase TrmD family.</text>
</comment>
<keyword evidence="20" id="KW-1185">Reference proteome</keyword>
<keyword evidence="7 15" id="KW-0963">Cytoplasm</keyword>
<dbReference type="Pfam" id="PF01746">
    <property type="entry name" value="tRNA_m1G_MT"/>
    <property type="match status" value="1"/>
</dbReference>
<dbReference type="PANTHER" id="PTHR46417:SF1">
    <property type="entry name" value="TRNA (GUANINE-N(1)-)-METHYLTRANSFERASE"/>
    <property type="match status" value="1"/>
</dbReference>
<dbReference type="FunFam" id="3.40.1280.10:FF:000001">
    <property type="entry name" value="tRNA (guanine-N(1)-)-methyltransferase"/>
    <property type="match status" value="1"/>
</dbReference>
<feature type="domain" description="tRNA methyltransferase TRMD/TRM10-type" evidence="18">
    <location>
        <begin position="1"/>
        <end position="223"/>
    </location>
</feature>
<evidence type="ECO:0000256" key="2">
    <source>
        <dbReference type="ARBA" id="ARBA00004496"/>
    </source>
</evidence>
<comment type="subunit">
    <text evidence="4 15 17">Homodimer.</text>
</comment>
<keyword evidence="8 15" id="KW-0489">Methyltransferase</keyword>
<dbReference type="Gene3D" id="1.10.1270.20">
    <property type="entry name" value="tRNA(m1g37)methyltransferase, domain 2"/>
    <property type="match status" value="1"/>
</dbReference>
<reference evidence="19 20" key="1">
    <citation type="submission" date="2019-01" db="EMBL/GenBank/DDBJ databases">
        <title>Draft Genome Sequences of Helcococcus ovis Strains Isolated from the Uterus and Vagina of Dairy Cows with Metritis.</title>
        <authorList>
            <person name="Cunha F."/>
            <person name="Jeon S.J."/>
            <person name="Kutzer P."/>
            <person name="Galvao K.N."/>
        </authorList>
    </citation>
    <scope>NUCLEOTIDE SEQUENCE [LARGE SCALE GENOMIC DNA]</scope>
    <source>
        <strain evidence="19 20">KG-37</strain>
    </source>
</reference>
<gene>
    <name evidence="15 19" type="primary">trmD</name>
    <name evidence="19" type="ORF">EQF91_02005</name>
</gene>